<evidence type="ECO:0000259" key="4">
    <source>
        <dbReference type="Pfam" id="PF20009"/>
    </source>
</evidence>
<keyword evidence="2" id="KW-0812">Transmembrane</keyword>
<dbReference type="InterPro" id="IPR047589">
    <property type="entry name" value="DUF11_rpt"/>
</dbReference>
<dbReference type="InterPro" id="IPR057693">
    <property type="entry name" value="DUF7933"/>
</dbReference>
<feature type="region of interest" description="Disordered" evidence="1">
    <location>
        <begin position="610"/>
        <end position="638"/>
    </location>
</feature>
<keyword evidence="2" id="KW-1133">Transmembrane helix</keyword>
<reference evidence="7 8" key="1">
    <citation type="submission" date="2017-11" db="EMBL/GenBank/DDBJ databases">
        <title>Genomic Encyclopedia of Archaeal and Bacterial Type Strains, Phase II (KMG-II): From Individual Species to Whole Genera.</title>
        <authorList>
            <person name="Goeker M."/>
        </authorList>
    </citation>
    <scope>NUCLEOTIDE SEQUENCE [LARGE SCALE GENOMIC DNA]</scope>
    <source>
        <strain evidence="7 8">DSM 27393</strain>
    </source>
</reference>
<keyword evidence="3" id="KW-0732">Signal</keyword>
<feature type="compositionally biased region" description="Low complexity" evidence="1">
    <location>
        <begin position="621"/>
        <end position="631"/>
    </location>
</feature>
<feature type="region of interest" description="Disordered" evidence="1">
    <location>
        <begin position="2014"/>
        <end position="2033"/>
    </location>
</feature>
<dbReference type="Gene3D" id="2.60.120.260">
    <property type="entry name" value="Galactose-binding domain-like"/>
    <property type="match status" value="1"/>
</dbReference>
<feature type="region of interest" description="Disordered" evidence="1">
    <location>
        <begin position="1896"/>
        <end position="1916"/>
    </location>
</feature>
<feature type="domain" description="GEVED" evidence="4">
    <location>
        <begin position="666"/>
        <end position="748"/>
    </location>
</feature>
<feature type="domain" description="DUF7507" evidence="5">
    <location>
        <begin position="1927"/>
        <end position="2027"/>
    </location>
</feature>
<feature type="region of interest" description="Disordered" evidence="1">
    <location>
        <begin position="956"/>
        <end position="982"/>
    </location>
</feature>
<feature type="transmembrane region" description="Helical" evidence="2">
    <location>
        <begin position="2171"/>
        <end position="2192"/>
    </location>
</feature>
<feature type="domain" description="DUF7507" evidence="5">
    <location>
        <begin position="987"/>
        <end position="1090"/>
    </location>
</feature>
<feature type="domain" description="DUF7507" evidence="5">
    <location>
        <begin position="867"/>
        <end position="973"/>
    </location>
</feature>
<dbReference type="PANTHER" id="PTHR34819">
    <property type="entry name" value="LARGE CYSTEINE-RICH PERIPLASMIC PROTEIN OMCB"/>
    <property type="match status" value="1"/>
</dbReference>
<keyword evidence="8" id="KW-1185">Reference proteome</keyword>
<dbReference type="Pfam" id="PF24346">
    <property type="entry name" value="DUF7507"/>
    <property type="match status" value="12"/>
</dbReference>
<dbReference type="Proteomes" id="UP000228758">
    <property type="component" value="Unassembled WGS sequence"/>
</dbReference>
<dbReference type="Pfam" id="PF20009">
    <property type="entry name" value="GEVED"/>
    <property type="match status" value="1"/>
</dbReference>
<name>A0A2M9CMG6_9MICO</name>
<dbReference type="Gene3D" id="2.60.40.10">
    <property type="entry name" value="Immunoglobulins"/>
    <property type="match status" value="2"/>
</dbReference>
<feature type="domain" description="DUF7507" evidence="5">
    <location>
        <begin position="1575"/>
        <end position="1677"/>
    </location>
</feature>
<dbReference type="InterPro" id="IPR045474">
    <property type="entry name" value="GEVED"/>
</dbReference>
<dbReference type="EMBL" id="PGFF01000001">
    <property type="protein sequence ID" value="PJJ73092.1"/>
    <property type="molecule type" value="Genomic_DNA"/>
</dbReference>
<feature type="region of interest" description="Disordered" evidence="1">
    <location>
        <begin position="1661"/>
        <end position="1682"/>
    </location>
</feature>
<dbReference type="NCBIfam" id="TIGR01451">
    <property type="entry name" value="B_ant_repeat"/>
    <property type="match status" value="8"/>
</dbReference>
<feature type="chain" id="PRO_5014670386" evidence="3">
    <location>
        <begin position="30"/>
        <end position="2198"/>
    </location>
</feature>
<feature type="region of interest" description="Disordered" evidence="1">
    <location>
        <begin position="1311"/>
        <end position="1330"/>
    </location>
</feature>
<feature type="domain" description="DUF7507" evidence="5">
    <location>
        <begin position="751"/>
        <end position="854"/>
    </location>
</feature>
<feature type="domain" description="DUF7507" evidence="5">
    <location>
        <begin position="1339"/>
        <end position="1442"/>
    </location>
</feature>
<sequence length="2198" mass="218218">MISAVLSLGLAVSGFSGVALLASPTPAEAAPGTPGTPQPNTAVFSEGFENGVANTPVLLTAYTGASGQKYTADNVWLTACNGLVVNFNAPYTSMGNCAQPSSSSATRQLAYALGAHVGSATPQTNHAVTAYTEGNPGANAIEFRTVSNIPLASTSGRFLTFSVDAAAANCFATAPQYQFAFLNQAGVATNVGGQLNACTSTKTVTTPAVGVLGPNVVNVGTYTSNGSVLFNGTSLGVQMRNANGSGTGNDAAFDNIRILDVTPQLDKSFVATTVAPNQPTPLTFTVTNTAELAAKNGWSFTDTLPAGVRLATPTAAVTTCPAGTVTAAAGGTSITAAGNLTAGLASCTITVNVVASAAGTYTNGPANVTTTGLNAPGDSTLTVAVPPSLRCSVATNGSFESPNIQDPANPVAGDAYQGGYNQFRTSQGTISGWQTVAGTIDILRYYNNASDGAQSIDLWGTAPATIQQTFSGLIPGGRYTFSLDYSGMETTSSRATVQLSQGGAFSTLATLAPTTNAVSNGTSGTPTRPSFTVAWANSSHTFTATGTTATVRIQNQTAPSSFNTGLFIDNFKFSGAAPCEDFGDAPESYGTSIATNGPAHIATGPTIGAARDAEADGQPNATATGDDAAGTPDDEDGIGAFVFPAGATTVTVPVAVSNPGTTAATLYGWIDANRDGRFEATEFASVPVPGGATTANLTFAGQPTDGAPRMMRLRLTTDALADVAATPAVDERSVGTASNGEVEDHLVTVGPGITLTKTATPASAGEAGDDIQFSFLVTNIGGVTLTDVAIDEGAFTGTGELSDVVCPAGAASLAPGATVTCTAAYELTQADVDAGSLTNTATATGVPPTGSPSVSPPSTAVVQVPPTPGLSVVKSATPSSADEFRAGQEIEYRFVVTNTGNTTLTDVSVDEGTFTGTGDLSAIDCPAGAASMAPDAQITCTATYILTQADVDAGSVSNSATATGTPPSGTPPVSPPSEFTIPTPPVPGISVVKSAAPITSAEAGDEIEYSFLVTNTGNVTLTEIAVDEGDFSGTGDLSAIDCPAGAASLIPGARVTCTATYELTQADIDAGTLSNSATATGVPPSGTPPVSPPSEVTIELPPTPAMTVAKTATPATAGEVGDEITYSFLVTNTGNVTLTDVTVAEGAFSGTGDLSDVVCPAGAASLAPGDDVTCTATYTLTQADVDAGSVSNSATATGTPPGTTPPPTSPPSEVIVEIPPAPAITVTKTATPATAGAVGDEITYSFLVTNTGSVTLTDVAVVEGEFSGTGDLSDVVCPAGAASLAPGDGVTCTATYVLTQADVDAGEVTNSATATGVPPTGTPPVSPPSENTVEIPSAAAITVAKTATPATAAEAGDEITYSFLVTNTGNVTLTEIAVDEGDFSGTGDLSEIVCPAGAASLAPGDDVTCTATYTLTQADVDAGSVTNSATATGVPPTGTPPVSPPSEVTVEIPPAPGLSVVKSATPSEQVDFFAGQEVTYSFVVTNTGNTTLTDVSVDEGEFTGTGDLSDIVCPAGAATLAPDAQVTCTATYVVTQADVDSGSVTNSATATGVPPTGTPPTSPPSEFTIPTPALPGITVVKSATPTTAAELGDEIEYSFLVENTGNVTLTDVTVVEGEFSGTGELSAIECPADVSLLPGERLTCTATYTLTQADVDAGSVTNSATATGVPPTGTPPVSPPSEVTVEIPPAPALAVTKTATPTTAGKAGDVITYAFRIENTGNVTLTNVAVTEGAFTGTGELSEIVCPTGAASLAPGADVTCTATYTLTQADVDAGAVTNSATATGTPPGGGTPPVSPPSEFTVEIPPAPGIRVVKSASPDTEESFLAGQVIEYSFVVTNTGNVTLADVTVDDSEFTGTGELSDVVCPEAAASLAPGAQVTCTATYTLTQADVDTGEVSNSATATGTPPSGTPPVSPPSEIVIPNIPAPALTLVKTSDADALTGVGQVIGYEFEVENTGNVTLSDIAIEETEFSGSGELSVIECPADPLLPGGVATCVASYEVTQADLDAGELSNTATASGLSPDGTTRTVSAESTRDIPFAGSSALELVKSSTVIDVNRNDVTDPGDRIRWSFVVRNTGLTTVSEIGVNDPTGGPVTCPATILPPGGSMDCTTVEDRTITAADVRTGSVVNSATATGTGLDGTVITSNVASATVTVVATPVPPLAVTGGTVAVGALVTALGGLVTGALLLILRRRRTA</sequence>
<gene>
    <name evidence="7" type="ORF">CLV46_2675</name>
</gene>
<feature type="domain" description="DUF7507" evidence="5">
    <location>
        <begin position="1103"/>
        <end position="1205"/>
    </location>
</feature>
<evidence type="ECO:0000313" key="8">
    <source>
        <dbReference type="Proteomes" id="UP000228758"/>
    </source>
</evidence>
<feature type="region of interest" description="Disordered" evidence="1">
    <location>
        <begin position="1543"/>
        <end position="1565"/>
    </location>
</feature>
<comment type="caution">
    <text evidence="7">The sequence shown here is derived from an EMBL/GenBank/DDBJ whole genome shotgun (WGS) entry which is preliminary data.</text>
</comment>
<organism evidence="7 8">
    <name type="scientific">Diaminobutyricimonas aerilata</name>
    <dbReference type="NCBI Taxonomy" id="1162967"/>
    <lineage>
        <taxon>Bacteria</taxon>
        <taxon>Bacillati</taxon>
        <taxon>Actinomycetota</taxon>
        <taxon>Actinomycetes</taxon>
        <taxon>Micrococcales</taxon>
        <taxon>Microbacteriaceae</taxon>
        <taxon>Diaminobutyricimonas</taxon>
    </lineage>
</organism>
<feature type="domain" description="DUF7507" evidence="5">
    <location>
        <begin position="1221"/>
        <end position="1325"/>
    </location>
</feature>
<proteinExistence type="predicted"/>
<dbReference type="InterPro" id="IPR055354">
    <property type="entry name" value="DUF7507"/>
</dbReference>
<dbReference type="InterPro" id="IPR013783">
    <property type="entry name" value="Ig-like_fold"/>
</dbReference>
<keyword evidence="2" id="KW-0472">Membrane</keyword>
<evidence type="ECO:0000256" key="1">
    <source>
        <dbReference type="SAM" id="MobiDB-lite"/>
    </source>
</evidence>
<feature type="domain" description="DUF7507" evidence="5">
    <location>
        <begin position="1455"/>
        <end position="1562"/>
    </location>
</feature>
<feature type="domain" description="DUF7507" evidence="5">
    <location>
        <begin position="2044"/>
        <end position="2147"/>
    </location>
</feature>
<feature type="domain" description="DUF7507" evidence="5">
    <location>
        <begin position="1690"/>
        <end position="1791"/>
    </location>
</feature>
<feature type="domain" description="DUF7507" evidence="5">
    <location>
        <begin position="1808"/>
        <end position="1914"/>
    </location>
</feature>
<protein>
    <submittedName>
        <fullName evidence="7">Putative repeat protein (TIGR01451 family)</fullName>
    </submittedName>
</protein>
<evidence type="ECO:0000259" key="6">
    <source>
        <dbReference type="Pfam" id="PF25564"/>
    </source>
</evidence>
<feature type="region of interest" description="Disordered" evidence="1">
    <location>
        <begin position="1189"/>
        <end position="1212"/>
    </location>
</feature>
<feature type="domain" description="DUF7933" evidence="6">
    <location>
        <begin position="263"/>
        <end position="372"/>
    </location>
</feature>
<dbReference type="GO" id="GO:0005975">
    <property type="term" value="P:carbohydrate metabolic process"/>
    <property type="evidence" value="ECO:0007669"/>
    <property type="project" value="UniProtKB-ARBA"/>
</dbReference>
<feature type="region of interest" description="Disordered" evidence="1">
    <location>
        <begin position="1779"/>
        <end position="1798"/>
    </location>
</feature>
<dbReference type="Pfam" id="PF25564">
    <property type="entry name" value="DUF7933"/>
    <property type="match status" value="1"/>
</dbReference>
<evidence type="ECO:0000256" key="2">
    <source>
        <dbReference type="SAM" id="Phobius"/>
    </source>
</evidence>
<accession>A0A2M9CMG6</accession>
<evidence type="ECO:0000313" key="7">
    <source>
        <dbReference type="EMBL" id="PJJ73092.1"/>
    </source>
</evidence>
<evidence type="ECO:0000256" key="3">
    <source>
        <dbReference type="SAM" id="SignalP"/>
    </source>
</evidence>
<dbReference type="InterPro" id="IPR051172">
    <property type="entry name" value="Chlamydia_OmcB"/>
</dbReference>
<evidence type="ECO:0000259" key="5">
    <source>
        <dbReference type="Pfam" id="PF24346"/>
    </source>
</evidence>
<feature type="signal peptide" evidence="3">
    <location>
        <begin position="1"/>
        <end position="29"/>
    </location>
</feature>